<feature type="compositionally biased region" description="Polar residues" evidence="4">
    <location>
        <begin position="383"/>
        <end position="393"/>
    </location>
</feature>
<evidence type="ECO:0000256" key="1">
    <source>
        <dbReference type="ARBA" id="ARBA00022741"/>
    </source>
</evidence>
<feature type="compositionally biased region" description="Polar residues" evidence="4">
    <location>
        <begin position="519"/>
        <end position="538"/>
    </location>
</feature>
<dbReference type="InterPro" id="IPR013126">
    <property type="entry name" value="Hsp_70_fam"/>
</dbReference>
<keyword evidence="5" id="KW-1133">Transmembrane helix</keyword>
<dbReference type="Proteomes" id="UP001456513">
    <property type="component" value="Unassembled WGS sequence"/>
</dbReference>
<keyword evidence="1" id="KW-0547">Nucleotide-binding</keyword>
<dbReference type="InterPro" id="IPR043129">
    <property type="entry name" value="ATPase_NBD"/>
</dbReference>
<keyword evidence="3" id="KW-0143">Chaperone</keyword>
<feature type="compositionally biased region" description="Polar residues" evidence="4">
    <location>
        <begin position="423"/>
        <end position="432"/>
    </location>
</feature>
<organism evidence="6 7">
    <name type="scientific">Rhodococcus navarretei</name>
    <dbReference type="NCBI Taxonomy" id="3128981"/>
    <lineage>
        <taxon>Bacteria</taxon>
        <taxon>Bacillati</taxon>
        <taxon>Actinomycetota</taxon>
        <taxon>Actinomycetes</taxon>
        <taxon>Mycobacteriales</taxon>
        <taxon>Nocardiaceae</taxon>
        <taxon>Rhodococcus</taxon>
    </lineage>
</organism>
<reference evidence="6 7" key="1">
    <citation type="submission" date="2024-03" db="EMBL/GenBank/DDBJ databases">
        <title>Rhodococcus navarretei sp. nov. and Pseudarthrobacter quantumdoti sp. nov., two new species with the ability to biosynthesize Quantum Dots isolated from soil samples at Union Glacier, Antarctica.</title>
        <authorList>
            <person name="Vargas M."/>
        </authorList>
    </citation>
    <scope>NUCLEOTIDE SEQUENCE [LARGE SCALE GENOMIC DNA]</scope>
    <source>
        <strain evidence="6 7">EXRC-4A-4</strain>
    </source>
</reference>
<keyword evidence="2" id="KW-0067">ATP-binding</keyword>
<evidence type="ECO:0000256" key="2">
    <source>
        <dbReference type="ARBA" id="ARBA00022840"/>
    </source>
</evidence>
<comment type="caution">
    <text evidence="6">The sequence shown here is derived from an EMBL/GenBank/DDBJ whole genome shotgun (WGS) entry which is preliminary data.</text>
</comment>
<feature type="compositionally biased region" description="Low complexity" evidence="4">
    <location>
        <begin position="394"/>
        <end position="411"/>
    </location>
</feature>
<dbReference type="Gene3D" id="3.30.420.40">
    <property type="match status" value="2"/>
</dbReference>
<dbReference type="SUPFAM" id="SSF53067">
    <property type="entry name" value="Actin-like ATPase domain"/>
    <property type="match status" value="1"/>
</dbReference>
<evidence type="ECO:0000313" key="7">
    <source>
        <dbReference type="Proteomes" id="UP001456513"/>
    </source>
</evidence>
<feature type="compositionally biased region" description="Low complexity" evidence="4">
    <location>
        <begin position="463"/>
        <end position="487"/>
    </location>
</feature>
<dbReference type="Pfam" id="PF00012">
    <property type="entry name" value="HSP70"/>
    <property type="match status" value="1"/>
</dbReference>
<evidence type="ECO:0000256" key="4">
    <source>
        <dbReference type="SAM" id="MobiDB-lite"/>
    </source>
</evidence>
<keyword evidence="5" id="KW-0472">Membrane</keyword>
<dbReference type="EMBL" id="JBBPCN010000001">
    <property type="protein sequence ID" value="MEK8072352.1"/>
    <property type="molecule type" value="Genomic_DNA"/>
</dbReference>
<feature type="compositionally biased region" description="Polar residues" evidence="4">
    <location>
        <begin position="337"/>
        <end position="353"/>
    </location>
</feature>
<dbReference type="Gene3D" id="3.90.640.10">
    <property type="entry name" value="Actin, Chain A, domain 4"/>
    <property type="match status" value="1"/>
</dbReference>
<evidence type="ECO:0000313" key="6">
    <source>
        <dbReference type="EMBL" id="MEK8072352.1"/>
    </source>
</evidence>
<protein>
    <submittedName>
        <fullName evidence="6">Hsp70 family protein</fullName>
    </submittedName>
</protein>
<proteinExistence type="predicted"/>
<evidence type="ECO:0000256" key="5">
    <source>
        <dbReference type="SAM" id="Phobius"/>
    </source>
</evidence>
<dbReference type="RefSeq" id="WP_341441775.1">
    <property type="nucleotide sequence ID" value="NZ_JBBPCN010000001.1"/>
</dbReference>
<feature type="transmembrane region" description="Helical" evidence="5">
    <location>
        <begin position="309"/>
        <end position="328"/>
    </location>
</feature>
<feature type="transmembrane region" description="Helical" evidence="5">
    <location>
        <begin position="275"/>
        <end position="297"/>
    </location>
</feature>
<keyword evidence="5" id="KW-0812">Transmembrane</keyword>
<name>A0ABU9CYA8_9NOCA</name>
<keyword evidence="7" id="KW-1185">Reference proteome</keyword>
<dbReference type="PANTHER" id="PTHR42749:SF1">
    <property type="entry name" value="CELL SHAPE-DETERMINING PROTEIN MREB"/>
    <property type="match status" value="1"/>
</dbReference>
<gene>
    <name evidence="6" type="ORF">AABD04_16040</name>
</gene>
<dbReference type="PANTHER" id="PTHR42749">
    <property type="entry name" value="CELL SHAPE-DETERMINING PROTEIN MREB"/>
    <property type="match status" value="1"/>
</dbReference>
<feature type="compositionally biased region" description="Polar residues" evidence="4">
    <location>
        <begin position="488"/>
        <end position="505"/>
    </location>
</feature>
<sequence length="550" mass="56737">MRIGVGISTGSEVVCAALVTIDTDGSRTVEYRTVSADRQANTDIGDLVTSAIELMASLIPGHRSPDAIAVTYRTEEHAAGIRAALAHTTRDVRLVPESAAAFAHLATTGLVDRYDTIALVDLGAAGMSVTVTDRSAETVLAHDRSDVVGGDALNALVKNLVQDMTRDNLRDDLRDDRGIGSARYRSIKEQLSRDDEVRIERYSGIPLTVTRGAFDAAAAPMFDAAARFVREVFDRSTHEPEAIVLIGGGAQIPVLATTLTGSFHAPVIRIAEPDAVLAVGAAGVAATVVGSSFQLVTATRTTAGRMSRYSGAIAAAVVAGGLVLAYGVQTMAPADDQSVSPAGSATRPATESTDAGRPIAEGYSPDEDSATTEGVPGDRPDPRQTTIESTGSSTRVTTTDAPTTTPTLRPAPDLPPFEWPVDPTSNPVSPEVTSGIPIDPSTPVTTIPVRPSEPVESSTPSDTTEIVPGPTPEPTVEATPESTPVPTGSISVPTTDASGSEQTPELTAPPTVWSPPVSAPSSEPLSAAVPSTSRSSDPTVAATEDAQPGT</sequence>
<evidence type="ECO:0000256" key="3">
    <source>
        <dbReference type="ARBA" id="ARBA00023186"/>
    </source>
</evidence>
<feature type="region of interest" description="Disordered" evidence="4">
    <location>
        <begin position="335"/>
        <end position="550"/>
    </location>
</feature>
<accession>A0ABU9CYA8</accession>